<name>A0A4P6FBB3_9MICO</name>
<reference evidence="3 4" key="1">
    <citation type="submission" date="2019-01" db="EMBL/GenBank/DDBJ databases">
        <title>Genome sequencing of strain FW100M-8.</title>
        <authorList>
            <person name="Heo J."/>
            <person name="Kim S.-J."/>
            <person name="Kim J.-S."/>
            <person name="Hong S.-B."/>
            <person name="Kwon S.-W."/>
        </authorList>
    </citation>
    <scope>NUCLEOTIDE SEQUENCE [LARGE SCALE GENOMIC DNA]</scope>
    <source>
        <strain evidence="3 4">FW100M-8</strain>
    </source>
</reference>
<proteinExistence type="predicted"/>
<keyword evidence="2" id="KW-0812">Transmembrane</keyword>
<protein>
    <submittedName>
        <fullName evidence="3">DUF4190 domain-containing protein</fullName>
    </submittedName>
</protein>
<dbReference type="AlphaFoldDB" id="A0A4P6FBB3"/>
<dbReference type="Proteomes" id="UP000291259">
    <property type="component" value="Chromosome"/>
</dbReference>
<dbReference type="OrthoDB" id="5076418at2"/>
<dbReference type="RefSeq" id="WP_129189876.1">
    <property type="nucleotide sequence ID" value="NZ_CP035491.1"/>
</dbReference>
<accession>A0A4P6FBB3</accession>
<keyword evidence="2" id="KW-0472">Membrane</keyword>
<evidence type="ECO:0000256" key="1">
    <source>
        <dbReference type="SAM" id="MobiDB-lite"/>
    </source>
</evidence>
<feature type="transmembrane region" description="Helical" evidence="2">
    <location>
        <begin position="91"/>
        <end position="114"/>
    </location>
</feature>
<feature type="compositionally biased region" description="Pro residues" evidence="1">
    <location>
        <begin position="25"/>
        <end position="42"/>
    </location>
</feature>
<dbReference type="KEGG" id="agf:ET445_06380"/>
<keyword evidence="2" id="KW-1133">Transmembrane helix</keyword>
<evidence type="ECO:0000313" key="3">
    <source>
        <dbReference type="EMBL" id="QAY73025.1"/>
    </source>
</evidence>
<gene>
    <name evidence="3" type="ORF">ET445_06380</name>
</gene>
<keyword evidence="4" id="KW-1185">Reference proteome</keyword>
<organism evidence="3 4">
    <name type="scientific">Agromyces protaetiae</name>
    <dbReference type="NCBI Taxonomy" id="2509455"/>
    <lineage>
        <taxon>Bacteria</taxon>
        <taxon>Bacillati</taxon>
        <taxon>Actinomycetota</taxon>
        <taxon>Actinomycetes</taxon>
        <taxon>Micrococcales</taxon>
        <taxon>Microbacteriaceae</taxon>
        <taxon>Agromyces</taxon>
    </lineage>
</organism>
<dbReference type="EMBL" id="CP035491">
    <property type="protein sequence ID" value="QAY73025.1"/>
    <property type="molecule type" value="Genomic_DNA"/>
</dbReference>
<feature type="compositionally biased region" description="Low complexity" evidence="1">
    <location>
        <begin position="8"/>
        <end position="24"/>
    </location>
</feature>
<feature type="region of interest" description="Disordered" evidence="1">
    <location>
        <begin position="1"/>
        <end position="42"/>
    </location>
</feature>
<feature type="transmembrane region" description="Helical" evidence="2">
    <location>
        <begin position="53"/>
        <end position="79"/>
    </location>
</feature>
<sequence length="142" mass="14022">MTLEDTAEPVSAAPVPAAPDALTPPTVPTPPTGAPAAAPSPPLIPFTKDRGKVLGIVGLVLAFCGPGAVVGLVLSIVALVQSRNPKWHNGFALAGVIVSSIVLLVVAAIIVAAIPAMQTCAELGDGVHVVGDVTYTCGSTAS</sequence>
<evidence type="ECO:0000313" key="4">
    <source>
        <dbReference type="Proteomes" id="UP000291259"/>
    </source>
</evidence>
<evidence type="ECO:0000256" key="2">
    <source>
        <dbReference type="SAM" id="Phobius"/>
    </source>
</evidence>